<reference evidence="3" key="1">
    <citation type="journal article" date="2018" name="J. Anim. Genet.">
        <title>Acquired interbacterial defense systems protect against interspecies antagonism in the human gut microbiome.</title>
        <authorList>
            <person name="Ross B.D."/>
            <person name="Verster A.J."/>
            <person name="Radey M.C."/>
            <person name="Schmidtke D.T."/>
            <person name="Pope C.E."/>
            <person name="Hoffman L.R."/>
            <person name="Hajjar A."/>
            <person name="Peterson S.B."/>
            <person name="Borenstein E."/>
            <person name="Mougous J."/>
        </authorList>
    </citation>
    <scope>NUCLEOTIDE SEQUENCE [LARGE SCALE GENOMIC DNA]</scope>
    <source>
        <strain evidence="3">3725 D1 iv</strain>
    </source>
</reference>
<dbReference type="AlphaFoldDB" id="A0AAP9IU03"/>
<dbReference type="Proteomes" id="UP000318823">
    <property type="component" value="Chromosome"/>
</dbReference>
<evidence type="ECO:0000313" key="2">
    <source>
        <dbReference type="EMBL" id="QDM07648.1"/>
    </source>
</evidence>
<accession>A0AAP9IU03</accession>
<name>A0AAP9IU03_BACOV</name>
<evidence type="ECO:0000313" key="3">
    <source>
        <dbReference type="Proteomes" id="UP000318823"/>
    </source>
</evidence>
<evidence type="ECO:0000256" key="1">
    <source>
        <dbReference type="SAM" id="MobiDB-lite"/>
    </source>
</evidence>
<feature type="compositionally biased region" description="Basic and acidic residues" evidence="1">
    <location>
        <begin position="181"/>
        <end position="193"/>
    </location>
</feature>
<gene>
    <name evidence="2" type="ORF">DYI28_02355</name>
</gene>
<dbReference type="RefSeq" id="WP_032846458.1">
    <property type="nucleotide sequence ID" value="NZ_CP041395.1"/>
</dbReference>
<sequence length="211" mass="22859">MENFVKTSFELVNGNVVAGTKLMARSLVLLNDNGAMWNIIAKVRNTDKFSVIRALTKAVLVSLREVHKKNSTDAAQASKKRVPNKLPQALSCHIAMVTDKNGDIIPGSGLSVRDSEKDTDKLRDIIRISKGMPIYKLVVEQGLDWSEESVVSALNAYVTATIEQMDYVKDLDAALGAAADSTEKEEKAAEAAVKKNSAKNVKPSTEEKAAA</sequence>
<organism evidence="2 3">
    <name type="scientific">Bacteroides ovatus</name>
    <dbReference type="NCBI Taxonomy" id="28116"/>
    <lineage>
        <taxon>Bacteria</taxon>
        <taxon>Pseudomonadati</taxon>
        <taxon>Bacteroidota</taxon>
        <taxon>Bacteroidia</taxon>
        <taxon>Bacteroidales</taxon>
        <taxon>Bacteroidaceae</taxon>
        <taxon>Bacteroides</taxon>
    </lineage>
</organism>
<protein>
    <submittedName>
        <fullName evidence="2">Uncharacterized protein</fullName>
    </submittedName>
</protein>
<dbReference type="EMBL" id="CP041395">
    <property type="protein sequence ID" value="QDM07648.1"/>
    <property type="molecule type" value="Genomic_DNA"/>
</dbReference>
<proteinExistence type="predicted"/>
<feature type="region of interest" description="Disordered" evidence="1">
    <location>
        <begin position="178"/>
        <end position="211"/>
    </location>
</feature>